<evidence type="ECO:0000256" key="1">
    <source>
        <dbReference type="SAM" id="Phobius"/>
    </source>
</evidence>
<dbReference type="Gene3D" id="1.10.620.20">
    <property type="entry name" value="Ribonucleotide Reductase, subunit A"/>
    <property type="match status" value="1"/>
</dbReference>
<organism evidence="2 3">
    <name type="scientific">Paenibacillus harenae</name>
    <dbReference type="NCBI Taxonomy" id="306543"/>
    <lineage>
        <taxon>Bacteria</taxon>
        <taxon>Bacillati</taxon>
        <taxon>Bacillota</taxon>
        <taxon>Bacilli</taxon>
        <taxon>Bacillales</taxon>
        <taxon>Paenibacillaceae</taxon>
        <taxon>Paenibacillus</taxon>
    </lineage>
</organism>
<dbReference type="SUPFAM" id="SSF47240">
    <property type="entry name" value="Ferritin-like"/>
    <property type="match status" value="1"/>
</dbReference>
<proteinExistence type="predicted"/>
<gene>
    <name evidence="2" type="ORF">J2T15_005991</name>
</gene>
<name>A0ABT9UA50_PAEHA</name>
<dbReference type="RefSeq" id="WP_307208572.1">
    <property type="nucleotide sequence ID" value="NZ_JAUSSU010000020.1"/>
</dbReference>
<dbReference type="Proteomes" id="UP001229346">
    <property type="component" value="Unassembled WGS sequence"/>
</dbReference>
<accession>A0ABT9UA50</accession>
<evidence type="ECO:0000313" key="3">
    <source>
        <dbReference type="Proteomes" id="UP001229346"/>
    </source>
</evidence>
<sequence>MDENFTTWTEYFIVNKQSLKPIYWDDPYKLDPQEYATIARSIQQFQIGESSEGKYLIESAKRYLSGNPDKSYLQALIHFVHEEQRHAQDLALFMHKQNIPTIRKHWVDQTFRKLRRFATLEQSITVLLTAEIIAAVYYDALKESTKSRTLIELCEQILGDESMHIKFQSDALRQFARKRSKGINRLIRFSRLFLLYGTMTVVWFYHGKVFRAGGYSLMAFIKGALAEHDRSERIIEQRTHRP</sequence>
<feature type="transmembrane region" description="Helical" evidence="1">
    <location>
        <begin position="186"/>
        <end position="206"/>
    </location>
</feature>
<dbReference type="EMBL" id="JAUSSU010000020">
    <property type="protein sequence ID" value="MDQ0116510.1"/>
    <property type="molecule type" value="Genomic_DNA"/>
</dbReference>
<dbReference type="InterPro" id="IPR012348">
    <property type="entry name" value="RNR-like"/>
</dbReference>
<keyword evidence="3" id="KW-1185">Reference proteome</keyword>
<evidence type="ECO:0008006" key="4">
    <source>
        <dbReference type="Google" id="ProtNLM"/>
    </source>
</evidence>
<dbReference type="InterPro" id="IPR009078">
    <property type="entry name" value="Ferritin-like_SF"/>
</dbReference>
<comment type="caution">
    <text evidence="2">The sequence shown here is derived from an EMBL/GenBank/DDBJ whole genome shotgun (WGS) entry which is preliminary data.</text>
</comment>
<protein>
    <recommendedName>
        <fullName evidence="4">Ferritin-like domain-containing protein</fullName>
    </recommendedName>
</protein>
<keyword evidence="1" id="KW-1133">Transmembrane helix</keyword>
<evidence type="ECO:0000313" key="2">
    <source>
        <dbReference type="EMBL" id="MDQ0116510.1"/>
    </source>
</evidence>
<reference evidence="2 3" key="1">
    <citation type="submission" date="2023-07" db="EMBL/GenBank/DDBJ databases">
        <title>Sorghum-associated microbial communities from plants grown in Nebraska, USA.</title>
        <authorList>
            <person name="Schachtman D."/>
        </authorList>
    </citation>
    <scope>NUCLEOTIDE SEQUENCE [LARGE SCALE GENOMIC DNA]</scope>
    <source>
        <strain evidence="2 3">CC482</strain>
    </source>
</reference>
<keyword evidence="1" id="KW-0812">Transmembrane</keyword>
<keyword evidence="1" id="KW-0472">Membrane</keyword>